<reference evidence="3" key="1">
    <citation type="journal article" date="2014" name="Int. J. Syst. Evol. Microbiol.">
        <title>Complete genome sequence of Corynebacterium casei LMG S-19264T (=DSM 44701T), isolated from a smear-ripened cheese.</title>
        <authorList>
            <consortium name="US DOE Joint Genome Institute (JGI-PGF)"/>
            <person name="Walter F."/>
            <person name="Albersmeier A."/>
            <person name="Kalinowski J."/>
            <person name="Ruckert C."/>
        </authorList>
    </citation>
    <scope>NUCLEOTIDE SEQUENCE</scope>
    <source>
        <strain evidence="3">JCM 18487</strain>
    </source>
</reference>
<dbReference type="PROSITE" id="PS00638">
    <property type="entry name" value="PII_GLNB_CTER"/>
    <property type="match status" value="1"/>
</dbReference>
<dbReference type="PROSITE" id="PS51343">
    <property type="entry name" value="PII_GLNB_DOM"/>
    <property type="match status" value="1"/>
</dbReference>
<evidence type="ECO:0000256" key="2">
    <source>
        <dbReference type="RuleBase" id="RU003936"/>
    </source>
</evidence>
<dbReference type="Gene3D" id="3.30.70.120">
    <property type="match status" value="1"/>
</dbReference>
<dbReference type="InterPro" id="IPR002187">
    <property type="entry name" value="N-reg_PII"/>
</dbReference>
<comment type="caution">
    <text evidence="3">The sequence shown here is derived from an EMBL/GenBank/DDBJ whole genome shotgun (WGS) entry which is preliminary data.</text>
</comment>
<keyword evidence="1" id="KW-0597">Phosphoprotein</keyword>
<dbReference type="PRINTS" id="PR00340">
    <property type="entry name" value="PIIGLNB"/>
</dbReference>
<dbReference type="PANTHER" id="PTHR30115">
    <property type="entry name" value="NITROGEN REGULATORY PROTEIN P-II"/>
    <property type="match status" value="1"/>
</dbReference>
<dbReference type="Proteomes" id="UP000637695">
    <property type="component" value="Unassembled WGS sequence"/>
</dbReference>
<organism evidence="3 4">
    <name type="scientific">Alicyclobacillus cellulosilyticus</name>
    <dbReference type="NCBI Taxonomy" id="1003997"/>
    <lineage>
        <taxon>Bacteria</taxon>
        <taxon>Bacillati</taxon>
        <taxon>Bacillota</taxon>
        <taxon>Bacilli</taxon>
        <taxon>Bacillales</taxon>
        <taxon>Alicyclobacillaceae</taxon>
        <taxon>Alicyclobacillus</taxon>
    </lineage>
</organism>
<comment type="similarity">
    <text evidence="2">Belongs to the P(II) protein family.</text>
</comment>
<dbReference type="GO" id="GO:0006808">
    <property type="term" value="P:regulation of nitrogen utilization"/>
    <property type="evidence" value="ECO:0007669"/>
    <property type="project" value="InterPro"/>
</dbReference>
<dbReference type="GO" id="GO:0005829">
    <property type="term" value="C:cytosol"/>
    <property type="evidence" value="ECO:0007669"/>
    <property type="project" value="TreeGrafter"/>
</dbReference>
<dbReference type="Pfam" id="PF00543">
    <property type="entry name" value="P-II"/>
    <property type="match status" value="1"/>
</dbReference>
<keyword evidence="4" id="KW-1185">Reference proteome</keyword>
<evidence type="ECO:0000313" key="4">
    <source>
        <dbReference type="Proteomes" id="UP000637695"/>
    </source>
</evidence>
<dbReference type="InterPro" id="IPR017918">
    <property type="entry name" value="N-reg_PII_CS"/>
</dbReference>
<dbReference type="SUPFAM" id="SSF54913">
    <property type="entry name" value="GlnB-like"/>
    <property type="match status" value="1"/>
</dbReference>
<accession>A0A917NM51</accession>
<gene>
    <name evidence="3" type="primary">glnB</name>
    <name evidence="3" type="ORF">GCM10010885_20550</name>
</gene>
<reference evidence="3" key="2">
    <citation type="submission" date="2020-09" db="EMBL/GenBank/DDBJ databases">
        <authorList>
            <person name="Sun Q."/>
            <person name="Ohkuma M."/>
        </authorList>
    </citation>
    <scope>NUCLEOTIDE SEQUENCE</scope>
    <source>
        <strain evidence="3">JCM 18487</strain>
    </source>
</reference>
<dbReference type="EMBL" id="BMOY01000036">
    <property type="protein sequence ID" value="GGJ11176.1"/>
    <property type="molecule type" value="Genomic_DNA"/>
</dbReference>
<name>A0A917NM51_9BACL</name>
<protein>
    <submittedName>
        <fullName evidence="3">Nitrogen regulatory protein P-II 1</fullName>
    </submittedName>
</protein>
<dbReference type="InterPro" id="IPR011322">
    <property type="entry name" value="N-reg_PII-like_a/b"/>
</dbReference>
<evidence type="ECO:0000313" key="3">
    <source>
        <dbReference type="EMBL" id="GGJ11176.1"/>
    </source>
</evidence>
<feature type="modified residue" description="O-UMP-tyrosine" evidence="1">
    <location>
        <position position="51"/>
    </location>
</feature>
<evidence type="ECO:0000256" key="1">
    <source>
        <dbReference type="PIRSR" id="PIRSR602187-50"/>
    </source>
</evidence>
<sequence>MKRIDAIIRPEKLQAVIRALRQIGVTGFTVIPAQGRGQQKDVQGVYRGHTYDINLHPKLKLEIVVSDKYLQPAIRAIVEAAQTGRMGDGKIFVYEVLEAYNIRTGQVDETLDELNSR</sequence>
<dbReference type="RefSeq" id="WP_188882905.1">
    <property type="nucleotide sequence ID" value="NZ_BMOY01000036.1"/>
</dbReference>
<dbReference type="GO" id="GO:0005524">
    <property type="term" value="F:ATP binding"/>
    <property type="evidence" value="ECO:0007669"/>
    <property type="project" value="TreeGrafter"/>
</dbReference>
<dbReference type="AlphaFoldDB" id="A0A917NM51"/>
<dbReference type="PANTHER" id="PTHR30115:SF11">
    <property type="entry name" value="NITROGEN REGULATORY PROTEIN P-II HOMOLOG"/>
    <property type="match status" value="1"/>
</dbReference>
<proteinExistence type="inferred from homology"/>
<dbReference type="GO" id="GO:0030234">
    <property type="term" value="F:enzyme regulator activity"/>
    <property type="evidence" value="ECO:0007669"/>
    <property type="project" value="InterPro"/>
</dbReference>
<dbReference type="SMART" id="SM00938">
    <property type="entry name" value="P-II"/>
    <property type="match status" value="1"/>
</dbReference>
<dbReference type="InterPro" id="IPR015867">
    <property type="entry name" value="N-reg_PII/ATP_PRibTrfase_C"/>
</dbReference>